<dbReference type="OrthoDB" id="1716625at2759"/>
<dbReference type="EMBL" id="MKHE01000018">
    <property type="protein sequence ID" value="OWK06558.1"/>
    <property type="molecule type" value="Genomic_DNA"/>
</dbReference>
<dbReference type="SUPFAM" id="SSF47473">
    <property type="entry name" value="EF-hand"/>
    <property type="match status" value="1"/>
</dbReference>
<dbReference type="Pfam" id="PF12763">
    <property type="entry name" value="EH"/>
    <property type="match status" value="1"/>
</dbReference>
<dbReference type="PROSITE" id="PS50031">
    <property type="entry name" value="EH"/>
    <property type="match status" value="1"/>
</dbReference>
<name>A0A212CKM3_CEREH</name>
<keyword evidence="3" id="KW-1185">Reference proteome</keyword>
<dbReference type="SMART" id="SM00027">
    <property type="entry name" value="EH"/>
    <property type="match status" value="1"/>
</dbReference>
<feature type="domain" description="EH" evidence="1">
    <location>
        <begin position="15"/>
        <end position="86"/>
    </location>
</feature>
<sequence length="94" mass="10854">MSLGIDYVEWVVSKDKSTYDEIFHTLYPVSAKKEMVRSQLPHTVLGKIWKPADMDQDGPLSGEEFTLDNHLIKAKLVGRELSPHLILPSKWRYK</sequence>
<dbReference type="InterPro" id="IPR011992">
    <property type="entry name" value="EF-hand-dom_pair"/>
</dbReference>
<reference evidence="2 3" key="1">
    <citation type="journal article" date="2018" name="Mol. Genet. Genomics">
        <title>The red deer Cervus elaphus genome CerEla1.0: sequencing, annotating, genes, and chromosomes.</title>
        <authorList>
            <person name="Bana N.A."/>
            <person name="Nyiri A."/>
            <person name="Nagy J."/>
            <person name="Frank K."/>
            <person name="Nagy T."/>
            <person name="Steger V."/>
            <person name="Schiller M."/>
            <person name="Lakatos P."/>
            <person name="Sugar L."/>
            <person name="Horn P."/>
            <person name="Barta E."/>
            <person name="Orosz L."/>
        </authorList>
    </citation>
    <scope>NUCLEOTIDE SEQUENCE [LARGE SCALE GENOMIC DNA]</scope>
    <source>
        <strain evidence="2">Hungarian</strain>
    </source>
</reference>
<accession>A0A212CKM3</accession>
<organism evidence="2 3">
    <name type="scientific">Cervus elaphus hippelaphus</name>
    <name type="common">European red deer</name>
    <dbReference type="NCBI Taxonomy" id="46360"/>
    <lineage>
        <taxon>Eukaryota</taxon>
        <taxon>Metazoa</taxon>
        <taxon>Chordata</taxon>
        <taxon>Craniata</taxon>
        <taxon>Vertebrata</taxon>
        <taxon>Euteleostomi</taxon>
        <taxon>Mammalia</taxon>
        <taxon>Eutheria</taxon>
        <taxon>Laurasiatheria</taxon>
        <taxon>Artiodactyla</taxon>
        <taxon>Ruminantia</taxon>
        <taxon>Pecora</taxon>
        <taxon>Cervidae</taxon>
        <taxon>Cervinae</taxon>
        <taxon>Cervus</taxon>
    </lineage>
</organism>
<protein>
    <recommendedName>
        <fullName evidence="1">EH domain-containing protein</fullName>
    </recommendedName>
</protein>
<evidence type="ECO:0000313" key="2">
    <source>
        <dbReference type="EMBL" id="OWK06558.1"/>
    </source>
</evidence>
<dbReference type="AlphaFoldDB" id="A0A212CKM3"/>
<evidence type="ECO:0000313" key="3">
    <source>
        <dbReference type="Proteomes" id="UP000242450"/>
    </source>
</evidence>
<comment type="caution">
    <text evidence="2">The sequence shown here is derived from an EMBL/GenBank/DDBJ whole genome shotgun (WGS) entry which is preliminary data.</text>
</comment>
<evidence type="ECO:0000259" key="1">
    <source>
        <dbReference type="PROSITE" id="PS50031"/>
    </source>
</evidence>
<dbReference type="InterPro" id="IPR000261">
    <property type="entry name" value="EH_dom"/>
</dbReference>
<dbReference type="Gene3D" id="1.10.238.10">
    <property type="entry name" value="EF-hand"/>
    <property type="match status" value="1"/>
</dbReference>
<gene>
    <name evidence="2" type="ORF">Celaphus_00011844</name>
</gene>
<proteinExistence type="predicted"/>
<dbReference type="Proteomes" id="UP000242450">
    <property type="component" value="Chromosome 18"/>
</dbReference>